<dbReference type="EMBL" id="CP045273">
    <property type="protein sequence ID" value="QJX80928.1"/>
    <property type="molecule type" value="Genomic_DNA"/>
</dbReference>
<geneLocation type="plasmid" evidence="2">
    <name>pfdu301a</name>
</geneLocation>
<dbReference type="Proteomes" id="UP000501076">
    <property type="component" value="Plasmid pFDU301A"/>
</dbReference>
<proteinExistence type="predicted"/>
<sequence length="126" mass="14875">MIKVNTNAKNINTHNKLIAQIKNYVYLSKRNIDLEINYSPIPLEDKKVIKSFTIRVEHQGQQQLHNISPEEAELLLLFLNSYKKGSVTFFKSEDMNREFIKIPRWARQPLSRKIQQAFYEHSLTNS</sequence>
<reference evidence="1 2" key="1">
    <citation type="submission" date="2019-10" db="EMBL/GenBank/DDBJ databases">
        <title>Complete genome sequences for adaption low water activity.</title>
        <authorList>
            <person name="Zhao L."/>
            <person name="Zhong J."/>
        </authorList>
    </citation>
    <scope>NUCLEOTIDE SEQUENCE [LARGE SCALE GENOMIC DNA]</scope>
    <source>
        <strain evidence="1 2">FDU301</strain>
        <plasmid evidence="2">pfdu301a</plasmid>
    </source>
</reference>
<gene>
    <name evidence="1" type="ORF">FDZ14_33085</name>
</gene>
<dbReference type="AlphaFoldDB" id="A0A6M6E928"/>
<accession>A0A6M6E928</accession>
<name>A0A6M6E928_PRIMG</name>
<organism evidence="1 2">
    <name type="scientific">Priestia megaterium</name>
    <name type="common">Bacillus megaterium</name>
    <dbReference type="NCBI Taxonomy" id="1404"/>
    <lineage>
        <taxon>Bacteria</taxon>
        <taxon>Bacillati</taxon>
        <taxon>Bacillota</taxon>
        <taxon>Bacilli</taxon>
        <taxon>Bacillales</taxon>
        <taxon>Bacillaceae</taxon>
        <taxon>Priestia</taxon>
    </lineage>
</organism>
<protein>
    <submittedName>
        <fullName evidence="1">Uncharacterized protein</fullName>
    </submittedName>
</protein>
<evidence type="ECO:0000313" key="1">
    <source>
        <dbReference type="EMBL" id="QJX80928.1"/>
    </source>
</evidence>
<keyword evidence="1" id="KW-0614">Plasmid</keyword>
<dbReference type="RefSeq" id="WP_171778928.1">
    <property type="nucleotide sequence ID" value="NZ_CP045273.1"/>
</dbReference>
<evidence type="ECO:0000313" key="2">
    <source>
        <dbReference type="Proteomes" id="UP000501076"/>
    </source>
</evidence>